<dbReference type="InterPro" id="IPR057678">
    <property type="entry name" value="DUF7918"/>
</dbReference>
<feature type="compositionally biased region" description="Polar residues" evidence="1">
    <location>
        <begin position="399"/>
        <end position="414"/>
    </location>
</feature>
<evidence type="ECO:0000313" key="4">
    <source>
        <dbReference type="Proteomes" id="UP000313359"/>
    </source>
</evidence>
<feature type="compositionally biased region" description="Polar residues" evidence="1">
    <location>
        <begin position="308"/>
        <end position="319"/>
    </location>
</feature>
<evidence type="ECO:0000256" key="1">
    <source>
        <dbReference type="SAM" id="MobiDB-lite"/>
    </source>
</evidence>
<dbReference type="AlphaFoldDB" id="A0A5C2SSM7"/>
<dbReference type="OrthoDB" id="3364132at2759"/>
<feature type="compositionally biased region" description="Basic and acidic residues" evidence="1">
    <location>
        <begin position="367"/>
        <end position="379"/>
    </location>
</feature>
<dbReference type="EMBL" id="ML122251">
    <property type="protein sequence ID" value="RPD66137.1"/>
    <property type="molecule type" value="Genomic_DNA"/>
</dbReference>
<reference evidence="3" key="1">
    <citation type="journal article" date="2018" name="Genome Biol. Evol.">
        <title>Genomics and development of Lentinus tigrinus, a white-rot wood-decaying mushroom with dimorphic fruiting bodies.</title>
        <authorList>
            <person name="Wu B."/>
            <person name="Xu Z."/>
            <person name="Knudson A."/>
            <person name="Carlson A."/>
            <person name="Chen N."/>
            <person name="Kovaka S."/>
            <person name="LaButti K."/>
            <person name="Lipzen A."/>
            <person name="Pennachio C."/>
            <person name="Riley R."/>
            <person name="Schakwitz W."/>
            <person name="Umezawa K."/>
            <person name="Ohm R.A."/>
            <person name="Grigoriev I.V."/>
            <person name="Nagy L.G."/>
            <person name="Gibbons J."/>
            <person name="Hibbett D."/>
        </authorList>
    </citation>
    <scope>NUCLEOTIDE SEQUENCE [LARGE SCALE GENOMIC DNA]</scope>
    <source>
        <strain evidence="3">ALCF2SS1-6</strain>
    </source>
</reference>
<feature type="compositionally biased region" description="Polar residues" evidence="1">
    <location>
        <begin position="354"/>
        <end position="365"/>
    </location>
</feature>
<feature type="compositionally biased region" description="Low complexity" evidence="1">
    <location>
        <begin position="205"/>
        <end position="225"/>
    </location>
</feature>
<feature type="region of interest" description="Disordered" evidence="1">
    <location>
        <begin position="354"/>
        <end position="455"/>
    </location>
</feature>
<dbReference type="PANTHER" id="PTHR36223">
    <property type="entry name" value="BETA-LACTAMASE-TYPE TRANSPEPTIDASE FOLD DOMAIN CONTAINING PROTEIN"/>
    <property type="match status" value="1"/>
</dbReference>
<name>A0A5C2SSM7_9APHY</name>
<dbReference type="Proteomes" id="UP000313359">
    <property type="component" value="Unassembled WGS sequence"/>
</dbReference>
<sequence length="477" mass="53545">MPLRHRGYGAYISCDGAELEVYKTKVENDKVISCYIASEAGKEFKVHWVDSKPPSHLVVEIRMDGRRMGVLSHTKQSSKTSNGGFRIALDAHCPYQFAPLTTTDDDTLPSAYSEELGTIEVRLRRVRDFIAVPFVPKAQSRPGPASIHERNRKGAGPSHYVSLGKTKEVKAKSTILRPVLIDDKPYVTFHFFYRPREYLEDKGIIPSSSTSRTHSVSVPSSSISSADQRRKRPEALEPSHNEPPPAAKRRRTVLEDDVPNDDSFLDVGHAPDDFIMPTEDVGMTDEGDNKENVVEVHLSSKDNYAMPGSSTGCTQQTRAVSVKREPSPDPPIEEVPVRVKREPTPITEIRLSHKNNYAIPTSGSDNVRVKQEPSVKRELSQVIPESSLKREPTPATEVYLSSRNNYSIPRTSCSPARVAVKTQHDRVKEEPSEDMWMQRHHAKDMKLDTEDAEEESIVEIHLSSHEYRNSSVSSRMP</sequence>
<feature type="region of interest" description="Disordered" evidence="1">
    <location>
        <begin position="302"/>
        <end position="341"/>
    </location>
</feature>
<feature type="region of interest" description="Disordered" evidence="1">
    <location>
        <begin position="204"/>
        <end position="250"/>
    </location>
</feature>
<dbReference type="PANTHER" id="PTHR36223:SF1">
    <property type="entry name" value="TRANSCRIPTION ELONGATION FACTOR EAF N-TERMINAL DOMAIN-CONTAINING PROTEIN"/>
    <property type="match status" value="1"/>
</dbReference>
<feature type="domain" description="DUF7918" evidence="2">
    <location>
        <begin position="11"/>
        <end position="208"/>
    </location>
</feature>
<accession>A0A5C2SSM7</accession>
<proteinExistence type="predicted"/>
<keyword evidence="4" id="KW-1185">Reference proteome</keyword>
<organism evidence="3 4">
    <name type="scientific">Lentinus tigrinus ALCF2SS1-6</name>
    <dbReference type="NCBI Taxonomy" id="1328759"/>
    <lineage>
        <taxon>Eukaryota</taxon>
        <taxon>Fungi</taxon>
        <taxon>Dikarya</taxon>
        <taxon>Basidiomycota</taxon>
        <taxon>Agaricomycotina</taxon>
        <taxon>Agaricomycetes</taxon>
        <taxon>Polyporales</taxon>
        <taxon>Polyporaceae</taxon>
        <taxon>Lentinus</taxon>
    </lineage>
</organism>
<evidence type="ECO:0000313" key="3">
    <source>
        <dbReference type="EMBL" id="RPD66137.1"/>
    </source>
</evidence>
<dbReference type="Pfam" id="PF25534">
    <property type="entry name" value="DUF7918"/>
    <property type="match status" value="1"/>
</dbReference>
<evidence type="ECO:0000259" key="2">
    <source>
        <dbReference type="Pfam" id="PF25534"/>
    </source>
</evidence>
<dbReference type="STRING" id="1328759.A0A5C2SSM7"/>
<protein>
    <recommendedName>
        <fullName evidence="2">DUF7918 domain-containing protein</fullName>
    </recommendedName>
</protein>
<feature type="region of interest" description="Disordered" evidence="1">
    <location>
        <begin position="138"/>
        <end position="160"/>
    </location>
</feature>
<gene>
    <name evidence="3" type="ORF">L227DRAFT_570055</name>
</gene>